<dbReference type="Ensembl" id="ENSPMRT00000038935.1">
    <property type="protein sequence ID" value="ENSPMRP00000036765.1"/>
    <property type="gene ID" value="ENSPMRG00000023679.1"/>
</dbReference>
<dbReference type="GeneTree" id="ENSGT00940000163754"/>
<organism evidence="1 2">
    <name type="scientific">Podarcis muralis</name>
    <name type="common">Wall lizard</name>
    <name type="synonym">Lacerta muralis</name>
    <dbReference type="NCBI Taxonomy" id="64176"/>
    <lineage>
        <taxon>Eukaryota</taxon>
        <taxon>Metazoa</taxon>
        <taxon>Chordata</taxon>
        <taxon>Craniata</taxon>
        <taxon>Vertebrata</taxon>
        <taxon>Euteleostomi</taxon>
        <taxon>Lepidosauria</taxon>
        <taxon>Squamata</taxon>
        <taxon>Bifurcata</taxon>
        <taxon>Unidentata</taxon>
        <taxon>Episquamata</taxon>
        <taxon>Laterata</taxon>
        <taxon>Lacertibaenia</taxon>
        <taxon>Lacertidae</taxon>
        <taxon>Podarcis</taxon>
    </lineage>
</organism>
<reference evidence="1" key="2">
    <citation type="submission" date="2025-09" db="UniProtKB">
        <authorList>
            <consortium name="Ensembl"/>
        </authorList>
    </citation>
    <scope>IDENTIFICATION</scope>
</reference>
<sequence>MKTAVTGPKELLSMRGWNRKADLCHRCSSYVLQRVQKLQWVQNAAVRLLTGSSLWDHIHSVLYQLHWLPVEYRIRFKVLVLTFKALCSLGPSFLRDRLSAGDRLVGCPQPTSRYGKTSLPGH</sequence>
<protein>
    <submittedName>
        <fullName evidence="1">Uncharacterized protein</fullName>
    </submittedName>
</protein>
<dbReference type="Proteomes" id="UP000472272">
    <property type="component" value="Unplaced"/>
</dbReference>
<dbReference type="AlphaFoldDB" id="A0A670KK95"/>
<accession>A0A670KK95</accession>
<reference evidence="1" key="1">
    <citation type="submission" date="2025-08" db="UniProtKB">
        <authorList>
            <consortium name="Ensembl"/>
        </authorList>
    </citation>
    <scope>IDENTIFICATION</scope>
</reference>
<name>A0A670KK95_PODMU</name>
<keyword evidence="2" id="KW-1185">Reference proteome</keyword>
<proteinExistence type="predicted"/>
<evidence type="ECO:0000313" key="2">
    <source>
        <dbReference type="Proteomes" id="UP000472272"/>
    </source>
</evidence>
<evidence type="ECO:0000313" key="1">
    <source>
        <dbReference type="Ensembl" id="ENSPMRP00000036765.1"/>
    </source>
</evidence>